<dbReference type="InterPro" id="IPR019514">
    <property type="entry name" value="Syndetin_C"/>
</dbReference>
<keyword evidence="1" id="KW-0813">Transport</keyword>
<dbReference type="AlphaFoldDB" id="A0A6A7G7D6"/>
<dbReference type="GO" id="GO:0042147">
    <property type="term" value="P:retrograde transport, endosome to Golgi"/>
    <property type="evidence" value="ECO:0007669"/>
    <property type="project" value="InterPro"/>
</dbReference>
<dbReference type="PANTHER" id="PTHR13258:SF0">
    <property type="entry name" value="SYNDETIN"/>
    <property type="match status" value="1"/>
</dbReference>
<keyword evidence="2" id="KW-0653">Protein transport</keyword>
<proteinExistence type="evidence at transcript level"/>
<dbReference type="GO" id="GO:0000149">
    <property type="term" value="F:SNARE binding"/>
    <property type="evidence" value="ECO:0007669"/>
    <property type="project" value="TreeGrafter"/>
</dbReference>
<dbReference type="PANTHER" id="PTHR13258">
    <property type="entry name" value="SYNDETIN"/>
    <property type="match status" value="1"/>
</dbReference>
<dbReference type="Pfam" id="PF10475">
    <property type="entry name" value="Vps54_N"/>
    <property type="match status" value="1"/>
</dbReference>
<dbReference type="Pfam" id="PF10474">
    <property type="entry name" value="Syndetin_C"/>
    <property type="match status" value="1"/>
</dbReference>
<feature type="domain" description="Syndetin C-terminal" evidence="5">
    <location>
        <begin position="782"/>
        <end position="1015"/>
    </location>
</feature>
<sequence>MDIKEKFKTLIDKKKASKTPRRSVSMSYLAGVDSWSSSDFDGHLAVVGHQSRKSSLYEEVDLSKEAQDVVIGTIEPIYFQTDDPDVGSHELEKFPDIGDIHVINGIRSRLRKQQAIVSRRVSDLIMAKQQDCMDEMRKIDKLQKEGCLAVAFCIESRKSLNVGREKFTNASLHIISNYNKRQRIVEVINNLKTIRTLQMTDIQLQKLLKAEDYPGAIQLLLECQTAAATFKHFSCISELSSKLQETLEMAEQQLDCAVNRVVVNFNVNTYTKLHTAYSLLNKRQTLMDQLHLHLTSHIHNSAFTIVLGYVELYSSVVHLNSSNINGSVNNITTNSTALSSFSKMQYSDICKYIDAECFLTCYVDLCKSMWGMLRNYKAIISWHHKDNQNNSENLGCNNNDNIQKQRSDNSATNSPSKTGMESHKMEDSFDEGSYVEQKLQHGLYRIWQDVQAKIRTFILASDLSHFKFDDFLKVLDVTNKLVYIGEDFCGSKSEALRDSVKKQSTSFFQREHTARLEELHMFLENEAWQIVPLKANFTVYQLLEYRFLKVRDNSDRSITSISSPTKRQDLLWSLDCSGSPFDVCSEDSIIEEDILASNSGGQYDHEHSDEDSDDEDYDDNLRREFVEDNEDSNDVGQHLTNDVGVRTDAARRAQTMARVAVVSNTSLAILRLVGKYLRMMKLLQPIAYDVFVCLTQLVHYYLYTICHTFGLRSGNGLSSRLSGLLQRIERDIIIVSSDGEDAKLNDNADQQQQNFAGSHGAKVYRARASAIISEEPAYSVSGISTRVVACESLCLLYRELCDMRSNPITALLPPNTAAHRLNMFYSTMTDVLPEVVQCVYGCVGSGAVQQQQLVQQMAAVNWSISSLESQHNVYVDHVLQQLQCYGKVLSDVRCSQPVPAAAEAELWRAAVSFLHCSLLQGYATARSCSNEGRSHMQLDYQQLTSKLEPLSGLRPLPGRELVEGFIKAFYLPEAALREWLQQHSHEYSIRHLTALVGVMSHVPKHARTAIVSAIETGD</sequence>
<name>A0A6A7G7D6_9CRUS</name>
<feature type="domain" description="Vacuolar protein sorting-associated protein 54 N-terminal" evidence="6">
    <location>
        <begin position="73"/>
        <end position="382"/>
    </location>
</feature>
<dbReference type="InterPro" id="IPR019515">
    <property type="entry name" value="VPS54_N"/>
</dbReference>
<dbReference type="GO" id="GO:1990745">
    <property type="term" value="C:EARP complex"/>
    <property type="evidence" value="ECO:0007669"/>
    <property type="project" value="InterPro"/>
</dbReference>
<protein>
    <submittedName>
        <fullName evidence="7">Syndetin-like</fullName>
    </submittedName>
</protein>
<evidence type="ECO:0000313" key="7">
    <source>
        <dbReference type="EMBL" id="LAC26132.1"/>
    </source>
</evidence>
<evidence type="ECO:0000259" key="6">
    <source>
        <dbReference type="Pfam" id="PF10475"/>
    </source>
</evidence>
<accession>A0A6A7G7D6</accession>
<dbReference type="GO" id="GO:0032456">
    <property type="term" value="P:endocytic recycling"/>
    <property type="evidence" value="ECO:0007669"/>
    <property type="project" value="InterPro"/>
</dbReference>
<evidence type="ECO:0000259" key="5">
    <source>
        <dbReference type="Pfam" id="PF10474"/>
    </source>
</evidence>
<reference evidence="7" key="1">
    <citation type="submission" date="2017-11" db="EMBL/GenBank/DDBJ databases">
        <title>The sensing device of the deep-sea amphipod.</title>
        <authorList>
            <person name="Kobayashi H."/>
            <person name="Nagahama T."/>
            <person name="Arai W."/>
            <person name="Sasagawa Y."/>
            <person name="Umeda M."/>
            <person name="Hayashi T."/>
            <person name="Nikaido I."/>
            <person name="Watanabe H."/>
            <person name="Oguri K."/>
            <person name="Kitazato H."/>
            <person name="Fujioka K."/>
            <person name="Kido Y."/>
            <person name="Takami H."/>
        </authorList>
    </citation>
    <scope>NUCLEOTIDE SEQUENCE</scope>
    <source>
        <tissue evidence="7">Whole body</tissue>
    </source>
</reference>
<evidence type="ECO:0000256" key="4">
    <source>
        <dbReference type="SAM" id="MobiDB-lite"/>
    </source>
</evidence>
<evidence type="ECO:0000256" key="2">
    <source>
        <dbReference type="ARBA" id="ARBA00022927"/>
    </source>
</evidence>
<dbReference type="EMBL" id="IACT01007011">
    <property type="protein sequence ID" value="LAC26132.1"/>
    <property type="molecule type" value="mRNA"/>
</dbReference>
<keyword evidence="3" id="KW-0175">Coiled coil</keyword>
<dbReference type="InterPro" id="IPR040047">
    <property type="entry name" value="VPS50"/>
</dbReference>
<feature type="compositionally biased region" description="Polar residues" evidence="4">
    <location>
        <begin position="392"/>
        <end position="419"/>
    </location>
</feature>
<dbReference type="GO" id="GO:0015031">
    <property type="term" value="P:protein transport"/>
    <property type="evidence" value="ECO:0007669"/>
    <property type="project" value="UniProtKB-KW"/>
</dbReference>
<evidence type="ECO:0000256" key="1">
    <source>
        <dbReference type="ARBA" id="ARBA00022448"/>
    </source>
</evidence>
<dbReference type="GO" id="GO:0005829">
    <property type="term" value="C:cytosol"/>
    <property type="evidence" value="ECO:0007669"/>
    <property type="project" value="GOC"/>
</dbReference>
<evidence type="ECO:0000256" key="3">
    <source>
        <dbReference type="ARBA" id="ARBA00023054"/>
    </source>
</evidence>
<organism evidence="7">
    <name type="scientific">Hirondellea gigas</name>
    <dbReference type="NCBI Taxonomy" id="1518452"/>
    <lineage>
        <taxon>Eukaryota</taxon>
        <taxon>Metazoa</taxon>
        <taxon>Ecdysozoa</taxon>
        <taxon>Arthropoda</taxon>
        <taxon>Crustacea</taxon>
        <taxon>Multicrustacea</taxon>
        <taxon>Malacostraca</taxon>
        <taxon>Eumalacostraca</taxon>
        <taxon>Peracarida</taxon>
        <taxon>Amphipoda</taxon>
        <taxon>Amphilochidea</taxon>
        <taxon>Lysianassida</taxon>
        <taxon>Lysianassidira</taxon>
        <taxon>Lysianassoidea</taxon>
        <taxon>Lysianassidae</taxon>
        <taxon>Hirondellea</taxon>
    </lineage>
</organism>
<feature type="region of interest" description="Disordered" evidence="4">
    <location>
        <begin position="392"/>
        <end position="425"/>
    </location>
</feature>